<dbReference type="EMBL" id="JBAMIC010000018">
    <property type="protein sequence ID" value="KAK7094577.1"/>
    <property type="molecule type" value="Genomic_DNA"/>
</dbReference>
<feature type="compositionally biased region" description="Low complexity" evidence="1">
    <location>
        <begin position="741"/>
        <end position="843"/>
    </location>
</feature>
<feature type="compositionally biased region" description="Polar residues" evidence="1">
    <location>
        <begin position="715"/>
        <end position="726"/>
    </location>
</feature>
<feature type="signal peptide" evidence="2">
    <location>
        <begin position="1"/>
        <end position="23"/>
    </location>
</feature>
<feature type="compositionally biased region" description="Polar residues" evidence="1">
    <location>
        <begin position="135"/>
        <end position="154"/>
    </location>
</feature>
<keyword evidence="4" id="KW-1185">Reference proteome</keyword>
<feature type="compositionally biased region" description="Pro residues" evidence="1">
    <location>
        <begin position="1198"/>
        <end position="1208"/>
    </location>
</feature>
<comment type="caution">
    <text evidence="3">The sequence shown here is derived from an EMBL/GenBank/DDBJ whole genome shotgun (WGS) entry which is preliminary data.</text>
</comment>
<feature type="compositionally biased region" description="Gly residues" evidence="1">
    <location>
        <begin position="1294"/>
        <end position="1305"/>
    </location>
</feature>
<evidence type="ECO:0000313" key="3">
    <source>
        <dbReference type="EMBL" id="KAK7094577.1"/>
    </source>
</evidence>
<evidence type="ECO:0000256" key="1">
    <source>
        <dbReference type="SAM" id="MobiDB-lite"/>
    </source>
</evidence>
<feature type="region of interest" description="Disordered" evidence="1">
    <location>
        <begin position="133"/>
        <end position="164"/>
    </location>
</feature>
<feature type="compositionally biased region" description="Basic and acidic residues" evidence="1">
    <location>
        <begin position="301"/>
        <end position="312"/>
    </location>
</feature>
<feature type="compositionally biased region" description="Low complexity" evidence="1">
    <location>
        <begin position="850"/>
        <end position="879"/>
    </location>
</feature>
<name>A0AAN9G4J7_9CAEN</name>
<feature type="compositionally biased region" description="Polar residues" evidence="1">
    <location>
        <begin position="350"/>
        <end position="374"/>
    </location>
</feature>
<organism evidence="3 4">
    <name type="scientific">Littorina saxatilis</name>
    <dbReference type="NCBI Taxonomy" id="31220"/>
    <lineage>
        <taxon>Eukaryota</taxon>
        <taxon>Metazoa</taxon>
        <taxon>Spiralia</taxon>
        <taxon>Lophotrochozoa</taxon>
        <taxon>Mollusca</taxon>
        <taxon>Gastropoda</taxon>
        <taxon>Caenogastropoda</taxon>
        <taxon>Littorinimorpha</taxon>
        <taxon>Littorinoidea</taxon>
        <taxon>Littorinidae</taxon>
        <taxon>Littorina</taxon>
    </lineage>
</organism>
<reference evidence="3 4" key="1">
    <citation type="submission" date="2024-02" db="EMBL/GenBank/DDBJ databases">
        <title>Chromosome-scale genome assembly of the rough periwinkle Littorina saxatilis.</title>
        <authorList>
            <person name="De Jode A."/>
            <person name="Faria R."/>
            <person name="Formenti G."/>
            <person name="Sims Y."/>
            <person name="Smith T.P."/>
            <person name="Tracey A."/>
            <person name="Wood J.M.D."/>
            <person name="Zagrodzka Z.B."/>
            <person name="Johannesson K."/>
            <person name="Butlin R.K."/>
            <person name="Leder E.H."/>
        </authorList>
    </citation>
    <scope>NUCLEOTIDE SEQUENCE [LARGE SCALE GENOMIC DNA]</scope>
    <source>
        <strain evidence="3">Snail1</strain>
        <tissue evidence="3">Muscle</tissue>
    </source>
</reference>
<feature type="region of interest" description="Disordered" evidence="1">
    <location>
        <begin position="545"/>
        <end position="1213"/>
    </location>
</feature>
<feature type="compositionally biased region" description="Basic and acidic residues" evidence="1">
    <location>
        <begin position="579"/>
        <end position="589"/>
    </location>
</feature>
<feature type="compositionally biased region" description="Basic and acidic residues" evidence="1">
    <location>
        <begin position="1140"/>
        <end position="1149"/>
    </location>
</feature>
<feature type="compositionally biased region" description="Basic and acidic residues" evidence="1">
    <location>
        <begin position="1158"/>
        <end position="1181"/>
    </location>
</feature>
<feature type="compositionally biased region" description="Basic and acidic residues" evidence="1">
    <location>
        <begin position="417"/>
        <end position="428"/>
    </location>
</feature>
<feature type="compositionally biased region" description="Polar residues" evidence="1">
    <location>
        <begin position="1013"/>
        <end position="1032"/>
    </location>
</feature>
<protein>
    <submittedName>
        <fullName evidence="3">Uncharacterized protein</fullName>
    </submittedName>
</protein>
<feature type="compositionally biased region" description="Polar residues" evidence="1">
    <location>
        <begin position="1059"/>
        <end position="1069"/>
    </location>
</feature>
<feature type="compositionally biased region" description="Acidic residues" evidence="1">
    <location>
        <begin position="884"/>
        <end position="916"/>
    </location>
</feature>
<evidence type="ECO:0000256" key="2">
    <source>
        <dbReference type="SAM" id="SignalP"/>
    </source>
</evidence>
<proteinExistence type="predicted"/>
<dbReference type="Proteomes" id="UP001374579">
    <property type="component" value="Unassembled WGS sequence"/>
</dbReference>
<feature type="compositionally biased region" description="Basic and acidic residues" evidence="1">
    <location>
        <begin position="932"/>
        <end position="947"/>
    </location>
</feature>
<feature type="region of interest" description="Disordered" evidence="1">
    <location>
        <begin position="1273"/>
        <end position="1323"/>
    </location>
</feature>
<accession>A0AAN9G4J7</accession>
<feature type="compositionally biased region" description="Gly residues" evidence="1">
    <location>
        <begin position="1274"/>
        <end position="1284"/>
    </location>
</feature>
<evidence type="ECO:0000313" key="4">
    <source>
        <dbReference type="Proteomes" id="UP001374579"/>
    </source>
</evidence>
<feature type="chain" id="PRO_5042866164" evidence="2">
    <location>
        <begin position="24"/>
        <end position="1425"/>
    </location>
</feature>
<keyword evidence="2" id="KW-0732">Signal</keyword>
<feature type="compositionally biased region" description="Polar residues" evidence="1">
    <location>
        <begin position="689"/>
        <end position="701"/>
    </location>
</feature>
<sequence>MGLKRRGLFLVIVVACVRYCVHCQPPFFPSSQQDLLRRNQLITSLPGAGLSTRNSVSRLPGGVGYNSFPSRYPRSPFSQSFGGGLSSPSTLGLLDTNNFVNGGGGGSGATGRIDPFSQLGNSREKTFPSLAKNHPFSSIRLNPVPTSKGVSLTRPQGDRFDRNRDRFSSLFDSDKARKYSLDAPSTFEKPITKTSLPDVNSPIELDLATDEQERVAYAKRQGQLPPSRRLNGEEGGEGERPKLHAVFNRGNKRSPPTFNQALMDWERPSSLPPMPGHATPTTTHFDRKPEDEATGYPGPAKDSEKDEDRPYFDDTAPFLEPPPKGTQAGVPTQDRNEPGKGDTGIASLQRDGSPNLETTQRGSGPSQSIVTSNDKSSDGKEFVPTSFRGRGLAEDEDTRPSNPFRPVHYTDSLDGSSDPREYDKDRTKSTSGSSSSPQDPEEEVVANVDDMIDALKAKAVGGAGGGVDPLNFPPPHDPLHDLPSAPLPTIPVDSDDVLGNLEIARAATEANAEAGALPDGAGTAFEGPGQGKGLADILKEARDVTGFGLDTSPPRLHRDDVDSNPNDVDRYPNPVNTHNHNDLPGDLESKSGNTAAGSPEKQRMGRSQAVPTNRVADAEYADQGESYRPVDYQNGAPAEDSSGFPHGRLAATGLRPANAVGGQRPLNSRTGPASDHSRGVLPGAFRPVNSRSRTTDNSYPSSGEHPHIHTAGIRPTNNRPINSRTGALQRDSYGSSRELPASRAGSRGSDGSYNAGNSGSDGSYNAGNSGSDGSYNAGNSGSDGSYNAGNSGSDGSYNAGNSGSDGSYNAGNSGSDGSYNAGNSGSDGSYNSGNSGSDGSYNSGNGGSDGSYNAGNSGSDGSYNSGNSGSDGSYNAGNSRSERDVEEDDQGSEYDEGNEGGEEEYDEGNEGGEEELFSLHERGESLDEDSVPPDRQHTPFETSHTDGDYSTPSAMGNPLDPSTPFSPSTEYTSPAANTSPGGFTSTNNEPSTREYTSPGLDMSPSPKSFPDDYTSSNPFTSPVLRTSPQEYTSAGVAASRPSLTPSPEDLTSVEEEMPSPQNETENATLSAEEERKEYPKTTTTEETQQQSHFPSAVDQPNNRDDFEASIIVPVLEPEQLPAANNSRSQPIRPPPPSKVNPDKQPRQEETTTTTGGRQRAENEAAERKAKAKAKEREKDRPQQQPSDLVSFEEVKPQALPPPPQPQPIIPTNIGRRRNPVLAENIGGAQTPGRAKVSPFEMMFGKSLKDAYSDTFGSLFGNLNNRAPAQPGALFSGGGGGGGSTGSPSLYTQGGVFGGQAGGAGGVFNDQDRDRGFGGGADRGFGANDRGFAANSPDRGFGTTSPVGGFGAGGGGGGLGGNAGGFGANSGGFGANAGGLGGNTGGFGASSGGFGSNVFGGKQLFDPNVNGLVNKRPSLRLFGGGR</sequence>
<feature type="compositionally biased region" description="Polar residues" evidence="1">
    <location>
        <begin position="963"/>
        <end position="995"/>
    </location>
</feature>
<feature type="region of interest" description="Disordered" evidence="1">
    <location>
        <begin position="216"/>
        <end position="490"/>
    </location>
</feature>
<gene>
    <name evidence="3" type="ORF">V1264_006111</name>
</gene>